<dbReference type="RefSeq" id="WP_015709224.1">
    <property type="nucleotide sequence ID" value="NC_015578.1"/>
</dbReference>
<keyword evidence="2" id="KW-1185">Reference proteome</keyword>
<dbReference type="STRING" id="545694.TREPR_0823"/>
<gene>
    <name evidence="1" type="ordered locus">TREPR_0823</name>
</gene>
<dbReference type="eggNOG" id="ENOG50339WC">
    <property type="taxonomic scope" value="Bacteria"/>
</dbReference>
<reference evidence="2" key="1">
    <citation type="submission" date="2009-12" db="EMBL/GenBank/DDBJ databases">
        <title>Complete sequence of Treponema primitia strain ZAS-2.</title>
        <authorList>
            <person name="Tetu S.G."/>
            <person name="Matson E."/>
            <person name="Ren Q."/>
            <person name="Seshadri R."/>
            <person name="Elbourne L."/>
            <person name="Hassan K.A."/>
            <person name="Durkin A."/>
            <person name="Radune D."/>
            <person name="Mohamoud Y."/>
            <person name="Shay R."/>
            <person name="Jin S."/>
            <person name="Zhang X."/>
            <person name="Lucey K."/>
            <person name="Ballor N.R."/>
            <person name="Ottesen E."/>
            <person name="Rosenthal R."/>
            <person name="Allen A."/>
            <person name="Leadbetter J.R."/>
            <person name="Paulsen I.T."/>
        </authorList>
    </citation>
    <scope>NUCLEOTIDE SEQUENCE [LARGE SCALE GENOMIC DNA]</scope>
    <source>
        <strain evidence="2">ATCC BAA-887 / DSM 12427 / ZAS-2</strain>
    </source>
</reference>
<dbReference type="Pfam" id="PF12668">
    <property type="entry name" value="DUF3791"/>
    <property type="match status" value="1"/>
</dbReference>
<sequence length="74" mass="8482">MIHCAEKEMDFCIFLIHKLAESWGKSTPEAYKIISDSNILDEYIIPCFDTLHTLGAEYLVEDVTEFVREKGVAL</sequence>
<proteinExistence type="predicted"/>
<dbReference type="InterPro" id="IPR024269">
    <property type="entry name" value="DUF3791"/>
</dbReference>
<dbReference type="KEGG" id="tpi:TREPR_0823"/>
<dbReference type="AlphaFoldDB" id="F5YIS1"/>
<dbReference type="HOGENOM" id="CLU_174021_1_0_12"/>
<dbReference type="EMBL" id="CP001843">
    <property type="protein sequence ID" value="AEF84595.1"/>
    <property type="molecule type" value="Genomic_DNA"/>
</dbReference>
<dbReference type="OrthoDB" id="1031509at2"/>
<dbReference type="Proteomes" id="UP000009223">
    <property type="component" value="Chromosome"/>
</dbReference>
<evidence type="ECO:0000313" key="1">
    <source>
        <dbReference type="EMBL" id="AEF84595.1"/>
    </source>
</evidence>
<evidence type="ECO:0000313" key="2">
    <source>
        <dbReference type="Proteomes" id="UP000009223"/>
    </source>
</evidence>
<protein>
    <recommendedName>
        <fullName evidence="3">DUF3791 domain-containing protein</fullName>
    </recommendedName>
</protein>
<evidence type="ECO:0008006" key="3">
    <source>
        <dbReference type="Google" id="ProtNLM"/>
    </source>
</evidence>
<accession>F5YIS1</accession>
<reference evidence="1 2" key="2">
    <citation type="journal article" date="2011" name="ISME J.">
        <title>RNA-seq reveals cooperative metabolic interactions between two termite-gut spirochete species in co-culture.</title>
        <authorList>
            <person name="Rosenthal A.Z."/>
            <person name="Matson E.G."/>
            <person name="Eldar A."/>
            <person name="Leadbetter J.R."/>
        </authorList>
    </citation>
    <scope>NUCLEOTIDE SEQUENCE [LARGE SCALE GENOMIC DNA]</scope>
    <source>
        <strain evidence="2">ATCC BAA-887 / DSM 12427 / ZAS-2</strain>
    </source>
</reference>
<name>F5YIS1_TREPZ</name>
<organism evidence="1 2">
    <name type="scientific">Treponema primitia (strain ATCC BAA-887 / DSM 12427 / ZAS-2)</name>
    <dbReference type="NCBI Taxonomy" id="545694"/>
    <lineage>
        <taxon>Bacteria</taxon>
        <taxon>Pseudomonadati</taxon>
        <taxon>Spirochaetota</taxon>
        <taxon>Spirochaetia</taxon>
        <taxon>Spirochaetales</taxon>
        <taxon>Treponemataceae</taxon>
        <taxon>Treponema</taxon>
    </lineage>
</organism>